<dbReference type="PIRSF" id="PIRSF005859">
    <property type="entry name" value="PBR"/>
    <property type="match status" value="1"/>
</dbReference>
<sequence length="152" mass="17377">MGKVTQFIISVGGTLLLGSLPSVFTFGSIDTWYEGLAKPVFTPPNWLFGPAWTILFILMGTAHYLVWSRHGIKATWSFYPQMVLNMLWTFLFFGLQAPFPALLEILLLIFAISIMLLSFGRKEKNTRWLLAPYLLWVLFATALNTSIWLLNR</sequence>
<dbReference type="RefSeq" id="WP_343784797.1">
    <property type="nucleotide sequence ID" value="NZ_BAAAFH010000003.1"/>
</dbReference>
<feature type="transmembrane region" description="Helical" evidence="6">
    <location>
        <begin position="101"/>
        <end position="119"/>
    </location>
</feature>
<feature type="transmembrane region" description="Helical" evidence="6">
    <location>
        <begin position="46"/>
        <end position="66"/>
    </location>
</feature>
<accession>A0ABN1MLF4</accession>
<gene>
    <name evidence="7" type="ORF">GCM10009118_05030</name>
</gene>
<comment type="similarity">
    <text evidence="2">Belongs to the TspO/BZRP family.</text>
</comment>
<evidence type="ECO:0000256" key="4">
    <source>
        <dbReference type="ARBA" id="ARBA00022989"/>
    </source>
</evidence>
<evidence type="ECO:0000256" key="5">
    <source>
        <dbReference type="ARBA" id="ARBA00023136"/>
    </source>
</evidence>
<comment type="caution">
    <text evidence="7">The sequence shown here is derived from an EMBL/GenBank/DDBJ whole genome shotgun (WGS) entry which is preliminary data.</text>
</comment>
<evidence type="ECO:0000313" key="8">
    <source>
        <dbReference type="Proteomes" id="UP001501126"/>
    </source>
</evidence>
<dbReference type="EMBL" id="BAAAFH010000003">
    <property type="protein sequence ID" value="GAA0874095.1"/>
    <property type="molecule type" value="Genomic_DNA"/>
</dbReference>
<dbReference type="Pfam" id="PF03073">
    <property type="entry name" value="TspO_MBR"/>
    <property type="match status" value="1"/>
</dbReference>
<keyword evidence="8" id="KW-1185">Reference proteome</keyword>
<protein>
    <submittedName>
        <fullName evidence="7">TspO/MBR family protein</fullName>
    </submittedName>
</protein>
<evidence type="ECO:0000256" key="1">
    <source>
        <dbReference type="ARBA" id="ARBA00004141"/>
    </source>
</evidence>
<keyword evidence="4 6" id="KW-1133">Transmembrane helix</keyword>
<dbReference type="PANTHER" id="PTHR10057">
    <property type="entry name" value="PERIPHERAL-TYPE BENZODIAZEPINE RECEPTOR"/>
    <property type="match status" value="1"/>
</dbReference>
<dbReference type="InterPro" id="IPR004307">
    <property type="entry name" value="TspO_MBR"/>
</dbReference>
<feature type="transmembrane region" description="Helical" evidence="6">
    <location>
        <begin position="131"/>
        <end position="150"/>
    </location>
</feature>
<feature type="transmembrane region" description="Helical" evidence="6">
    <location>
        <begin position="78"/>
        <end position="95"/>
    </location>
</feature>
<comment type="subcellular location">
    <subcellularLocation>
        <location evidence="1">Membrane</location>
        <topology evidence="1">Multi-pass membrane protein</topology>
    </subcellularLocation>
</comment>
<proteinExistence type="inferred from homology"/>
<organism evidence="7 8">
    <name type="scientific">Wandonia haliotis</name>
    <dbReference type="NCBI Taxonomy" id="574963"/>
    <lineage>
        <taxon>Bacteria</taxon>
        <taxon>Pseudomonadati</taxon>
        <taxon>Bacteroidota</taxon>
        <taxon>Flavobacteriia</taxon>
        <taxon>Flavobacteriales</taxon>
        <taxon>Crocinitomicaceae</taxon>
        <taxon>Wandonia</taxon>
    </lineage>
</organism>
<dbReference type="Proteomes" id="UP001501126">
    <property type="component" value="Unassembled WGS sequence"/>
</dbReference>
<dbReference type="PANTHER" id="PTHR10057:SF0">
    <property type="entry name" value="TRANSLOCATOR PROTEIN"/>
    <property type="match status" value="1"/>
</dbReference>
<dbReference type="InterPro" id="IPR038330">
    <property type="entry name" value="TspO/MBR-related_sf"/>
</dbReference>
<evidence type="ECO:0000313" key="7">
    <source>
        <dbReference type="EMBL" id="GAA0874095.1"/>
    </source>
</evidence>
<reference evidence="7 8" key="1">
    <citation type="journal article" date="2019" name="Int. J. Syst. Evol. Microbiol.">
        <title>The Global Catalogue of Microorganisms (GCM) 10K type strain sequencing project: providing services to taxonomists for standard genome sequencing and annotation.</title>
        <authorList>
            <consortium name="The Broad Institute Genomics Platform"/>
            <consortium name="The Broad Institute Genome Sequencing Center for Infectious Disease"/>
            <person name="Wu L."/>
            <person name="Ma J."/>
        </authorList>
    </citation>
    <scope>NUCLEOTIDE SEQUENCE [LARGE SCALE GENOMIC DNA]</scope>
    <source>
        <strain evidence="7 8">JCM 16083</strain>
    </source>
</reference>
<keyword evidence="5 6" id="KW-0472">Membrane</keyword>
<evidence type="ECO:0000256" key="2">
    <source>
        <dbReference type="ARBA" id="ARBA00007524"/>
    </source>
</evidence>
<dbReference type="Gene3D" id="1.20.1260.100">
    <property type="entry name" value="TspO/MBR protein"/>
    <property type="match status" value="1"/>
</dbReference>
<keyword evidence="3 6" id="KW-0812">Transmembrane</keyword>
<feature type="transmembrane region" description="Helical" evidence="6">
    <location>
        <begin position="7"/>
        <end position="26"/>
    </location>
</feature>
<name>A0ABN1MLF4_9FLAO</name>
<dbReference type="CDD" id="cd15904">
    <property type="entry name" value="TSPO_MBR"/>
    <property type="match status" value="1"/>
</dbReference>
<evidence type="ECO:0000256" key="6">
    <source>
        <dbReference type="SAM" id="Phobius"/>
    </source>
</evidence>
<evidence type="ECO:0000256" key="3">
    <source>
        <dbReference type="ARBA" id="ARBA00022692"/>
    </source>
</evidence>